<proteinExistence type="predicted"/>
<accession>A0A286H1M5</accession>
<sequence length="69" mass="7708">MKSLTKTITFALVHFTVAFTVAYMLTGSWAISSALALVEPAVNTVAFYFHERAWEMLDKAKRWTGLVPA</sequence>
<evidence type="ECO:0000313" key="3">
    <source>
        <dbReference type="Proteomes" id="UP000219621"/>
    </source>
</evidence>
<evidence type="ECO:0000259" key="1">
    <source>
        <dbReference type="Pfam" id="PF09834"/>
    </source>
</evidence>
<keyword evidence="3" id="KW-1185">Reference proteome</keyword>
<feature type="domain" description="DUF2061" evidence="1">
    <location>
        <begin position="5"/>
        <end position="55"/>
    </location>
</feature>
<gene>
    <name evidence="2" type="ORF">SAMN05421508_12114</name>
</gene>
<dbReference type="OrthoDB" id="9133582at2"/>
<name>A0A286H1M5_9PROT</name>
<organism evidence="2 3">
    <name type="scientific">Caenispirillum bisanense</name>
    <dbReference type="NCBI Taxonomy" id="414052"/>
    <lineage>
        <taxon>Bacteria</taxon>
        <taxon>Pseudomonadati</taxon>
        <taxon>Pseudomonadota</taxon>
        <taxon>Alphaproteobacteria</taxon>
        <taxon>Rhodospirillales</taxon>
        <taxon>Novispirillaceae</taxon>
        <taxon>Caenispirillum</taxon>
    </lineage>
</organism>
<dbReference type="Pfam" id="PF09834">
    <property type="entry name" value="DUF2061"/>
    <property type="match status" value="1"/>
</dbReference>
<dbReference type="RefSeq" id="WP_097281734.1">
    <property type="nucleotide sequence ID" value="NZ_OCNJ01000021.1"/>
</dbReference>
<dbReference type="EMBL" id="OCNJ01000021">
    <property type="protein sequence ID" value="SOE01665.1"/>
    <property type="molecule type" value="Genomic_DNA"/>
</dbReference>
<dbReference type="Proteomes" id="UP000219621">
    <property type="component" value="Unassembled WGS sequence"/>
</dbReference>
<dbReference type="AlphaFoldDB" id="A0A286H1M5"/>
<evidence type="ECO:0000313" key="2">
    <source>
        <dbReference type="EMBL" id="SOE01665.1"/>
    </source>
</evidence>
<dbReference type="InterPro" id="IPR018638">
    <property type="entry name" value="DUF2061_membrane"/>
</dbReference>
<reference evidence="2 3" key="1">
    <citation type="submission" date="2017-09" db="EMBL/GenBank/DDBJ databases">
        <authorList>
            <person name="Ehlers B."/>
            <person name="Leendertz F.H."/>
        </authorList>
    </citation>
    <scope>NUCLEOTIDE SEQUENCE [LARGE SCALE GENOMIC DNA]</scope>
    <source>
        <strain evidence="2 3">USBA 140</strain>
    </source>
</reference>
<protein>
    <submittedName>
        <fullName evidence="2">Uncharacterized membrane protein</fullName>
    </submittedName>
</protein>